<sequence length="153" mass="16856">MTDKVANYELLVQQAQSLLENEFDLVANMSNLASLIFNELPHLNGTSFYRFKNGELILGPFQGKPACMHIAVGAGVCGTVAQNLKAEIVPDVHQFAGHIACDQASNSEIVVPIFKHHVFWGVLDLDSPAYNTFDATDEQYLSQLAPLIFGYQK</sequence>
<organism evidence="3 4">
    <name type="scientific">Loigolactobacillus binensis</name>
    <dbReference type="NCBI Taxonomy" id="2559922"/>
    <lineage>
        <taxon>Bacteria</taxon>
        <taxon>Bacillati</taxon>
        <taxon>Bacillota</taxon>
        <taxon>Bacilli</taxon>
        <taxon>Lactobacillales</taxon>
        <taxon>Lactobacillaceae</taxon>
        <taxon>Loigolactobacillus</taxon>
    </lineage>
</organism>
<evidence type="ECO:0000256" key="1">
    <source>
        <dbReference type="ARBA" id="ARBA00038454"/>
    </source>
</evidence>
<dbReference type="Proteomes" id="UP001597104">
    <property type="component" value="Unassembled WGS sequence"/>
</dbReference>
<comment type="caution">
    <text evidence="3">The sequence shown here is derived from an EMBL/GenBank/DDBJ whole genome shotgun (WGS) entry which is preliminary data.</text>
</comment>
<evidence type="ECO:0000313" key="3">
    <source>
        <dbReference type="EMBL" id="MFD0897282.1"/>
    </source>
</evidence>
<dbReference type="Pfam" id="PF01590">
    <property type="entry name" value="GAF"/>
    <property type="match status" value="1"/>
</dbReference>
<keyword evidence="4" id="KW-1185">Reference proteome</keyword>
<dbReference type="Gene3D" id="3.30.450.40">
    <property type="match status" value="1"/>
</dbReference>
<name>A0ABW3EAS6_9LACO</name>
<dbReference type="SUPFAM" id="SSF55781">
    <property type="entry name" value="GAF domain-like"/>
    <property type="match status" value="1"/>
</dbReference>
<dbReference type="RefSeq" id="WP_137638777.1">
    <property type="nucleotide sequence ID" value="NZ_BJDN01000039.1"/>
</dbReference>
<evidence type="ECO:0000313" key="4">
    <source>
        <dbReference type="Proteomes" id="UP001597104"/>
    </source>
</evidence>
<dbReference type="InterPro" id="IPR000614">
    <property type="entry name" value="FRMsr_CS"/>
</dbReference>
<accession>A0ABW3EAS6</accession>
<dbReference type="EMBL" id="JBHTIO010000031">
    <property type="protein sequence ID" value="MFD0897282.1"/>
    <property type="molecule type" value="Genomic_DNA"/>
</dbReference>
<dbReference type="PROSITE" id="PS01320">
    <property type="entry name" value="UPF0067"/>
    <property type="match status" value="1"/>
</dbReference>
<protein>
    <submittedName>
        <fullName evidence="3">GAF domain-containing protein</fullName>
    </submittedName>
</protein>
<proteinExistence type="inferred from homology"/>
<dbReference type="InterPro" id="IPR051330">
    <property type="entry name" value="Phosphatase_reg/MetRdx"/>
</dbReference>
<feature type="domain" description="GAF" evidence="2">
    <location>
        <begin position="41"/>
        <end position="146"/>
    </location>
</feature>
<dbReference type="PANTHER" id="PTHR21021:SF15">
    <property type="entry name" value="FREE METHIONINE-R-SULFOXIDE REDUCTASE"/>
    <property type="match status" value="1"/>
</dbReference>
<dbReference type="InterPro" id="IPR029016">
    <property type="entry name" value="GAF-like_dom_sf"/>
</dbReference>
<gene>
    <name evidence="3" type="ORF">ACFQZ7_05965</name>
</gene>
<dbReference type="InterPro" id="IPR003018">
    <property type="entry name" value="GAF"/>
</dbReference>
<reference evidence="4" key="1">
    <citation type="journal article" date="2019" name="Int. J. Syst. Evol. Microbiol.">
        <title>The Global Catalogue of Microorganisms (GCM) 10K type strain sequencing project: providing services to taxonomists for standard genome sequencing and annotation.</title>
        <authorList>
            <consortium name="The Broad Institute Genomics Platform"/>
            <consortium name="The Broad Institute Genome Sequencing Center for Infectious Disease"/>
            <person name="Wu L."/>
            <person name="Ma J."/>
        </authorList>
    </citation>
    <scope>NUCLEOTIDE SEQUENCE [LARGE SCALE GENOMIC DNA]</scope>
    <source>
        <strain evidence="4">CCM 8925</strain>
    </source>
</reference>
<comment type="similarity">
    <text evidence="1">Belongs to the free Met sulfoxide reductase family.</text>
</comment>
<dbReference type="PANTHER" id="PTHR21021">
    <property type="entry name" value="GAF/PUTATIVE CYTOSKELETAL PROTEIN"/>
    <property type="match status" value="1"/>
</dbReference>
<evidence type="ECO:0000259" key="2">
    <source>
        <dbReference type="Pfam" id="PF01590"/>
    </source>
</evidence>